<dbReference type="InterPro" id="IPR051696">
    <property type="entry name" value="DENN_Domain_GEFs"/>
</dbReference>
<proteinExistence type="predicted"/>
<dbReference type="EMBL" id="LXWW01000549">
    <property type="protein sequence ID" value="OAO12335.1"/>
    <property type="molecule type" value="Genomic_DNA"/>
</dbReference>
<dbReference type="Pfam" id="PF03456">
    <property type="entry name" value="uDENN"/>
    <property type="match status" value="1"/>
</dbReference>
<evidence type="ECO:0000259" key="1">
    <source>
        <dbReference type="PROSITE" id="PS50211"/>
    </source>
</evidence>
<dbReference type="SMART" id="SM00799">
    <property type="entry name" value="DENN"/>
    <property type="match status" value="1"/>
</dbReference>
<dbReference type="AlphaFoldDB" id="A0A196S5H0"/>
<name>A0A196S5H0_BLAHN</name>
<protein>
    <submittedName>
        <fullName evidence="2">Myotubularin-related protein 13</fullName>
    </submittedName>
</protein>
<dbReference type="SMART" id="SM00800">
    <property type="entry name" value="uDENN"/>
    <property type="match status" value="1"/>
</dbReference>
<dbReference type="GO" id="GO:0031410">
    <property type="term" value="C:cytoplasmic vesicle"/>
    <property type="evidence" value="ECO:0007669"/>
    <property type="project" value="TreeGrafter"/>
</dbReference>
<dbReference type="STRING" id="478820.A0A196S5H0"/>
<comment type="caution">
    <text evidence="2">The sequence shown here is derived from an EMBL/GenBank/DDBJ whole genome shotgun (WGS) entry which is preliminary data.</text>
</comment>
<sequence>MSTKARIADYFFVTSVHVDKANPETENPIPEILDRFPPEDYEDLPFTENAEFFCLPEGARIEYREEDRRKPYIFTFCFTQSDGSQSYGTSLVFFEKFLLNGRECYNKYNQELYIPKALCILSLQPFFSLHSTFLKYLFRKSVSSDAVDVDIVRETERMESRRLSFRRKSLSSPLSKTSITDSLIPIERDIRYYIEALPYTVPGCHLHIPLFTSDIQLTLPPADCLPFCDPLCMKSLLGCLSLPHIQTVVSALLRDGKILLHSRNKYQLTLCSTALLALLCPVHYTLTFIPLLPAQLMDYIEAPTPYLIGIYSNTFALHATDLDSVLIAHLDFDKLTVPAGNAPMPISLPLLDSLALSAPLDYHLYTTDRPNSKAATSCVFSITAGPGRLGLRLLQERRQLVYAPPGSAAVLEEVTFIDSEESRKMGGVVGSHIDDCMLLGQNPAILEINDVPIVGLPLKRVAIILASATRPLTLLLQLGLRDIPASATPSAQATLLDVNVPNEETRLRNYYEDVRIAFFLFFASLFRSFDQFLTVGEDNDTKFDKAGFLASLPDDQRGFAEQFVQSQLFEGMIMVLAHLEETKEDDPAAEAKRVIRLMKKCAALLAEDEGQRESVEKIRAMLQPQGWKLKEVNLPAMKGSADDEEVVKMLAARDGKTFPRLEAKLWGEPMPRYEI</sequence>
<dbReference type="PROSITE" id="PS50211">
    <property type="entry name" value="DENN"/>
    <property type="match status" value="1"/>
</dbReference>
<reference evidence="2 3" key="1">
    <citation type="submission" date="2016-05" db="EMBL/GenBank/DDBJ databases">
        <title>Nuclear genome of Blastocystis sp. subtype 1 NandII.</title>
        <authorList>
            <person name="Gentekaki E."/>
            <person name="Curtis B."/>
            <person name="Stairs C."/>
            <person name="Eme L."/>
            <person name="Herman E."/>
            <person name="Klimes V."/>
            <person name="Arias M.C."/>
            <person name="Elias M."/>
            <person name="Hilliou F."/>
            <person name="Klute M."/>
            <person name="Malik S.-B."/>
            <person name="Pightling A."/>
            <person name="Rachubinski R."/>
            <person name="Salas D."/>
            <person name="Schlacht A."/>
            <person name="Suga H."/>
            <person name="Archibald J."/>
            <person name="Ball S.G."/>
            <person name="Clark G."/>
            <person name="Dacks J."/>
            <person name="Van Der Giezen M."/>
            <person name="Tsaousis A."/>
            <person name="Roger A."/>
        </authorList>
    </citation>
    <scope>NUCLEOTIDE SEQUENCE [LARGE SCALE GENOMIC DNA]</scope>
    <source>
        <strain evidence="3">ATCC 50177 / NandII</strain>
    </source>
</reference>
<keyword evidence="3" id="KW-1185">Reference proteome</keyword>
<dbReference type="SMART" id="SM00801">
    <property type="entry name" value="dDENN"/>
    <property type="match status" value="1"/>
</dbReference>
<dbReference type="Pfam" id="PF03455">
    <property type="entry name" value="dDENN"/>
    <property type="match status" value="1"/>
</dbReference>
<dbReference type="InterPro" id="IPR005113">
    <property type="entry name" value="uDENN_dom"/>
</dbReference>
<dbReference type="GO" id="GO:0032483">
    <property type="term" value="P:regulation of Rab protein signal transduction"/>
    <property type="evidence" value="ECO:0007669"/>
    <property type="project" value="TreeGrafter"/>
</dbReference>
<dbReference type="InterPro" id="IPR043153">
    <property type="entry name" value="DENN_C"/>
</dbReference>
<dbReference type="Gene3D" id="3.30.450.200">
    <property type="match status" value="1"/>
</dbReference>
<dbReference type="PANTHER" id="PTHR12296:SF21">
    <property type="entry name" value="DENN DOMAIN-CONTAINING PROTEIN 3"/>
    <property type="match status" value="1"/>
</dbReference>
<accession>A0A196S5H0</accession>
<gene>
    <name evidence="2" type="ORF">AV274_5958</name>
</gene>
<dbReference type="Pfam" id="PF02141">
    <property type="entry name" value="DENN"/>
    <property type="match status" value="1"/>
</dbReference>
<dbReference type="PANTHER" id="PTHR12296">
    <property type="entry name" value="DENN DOMAIN-CONTAINING PROTEIN 4"/>
    <property type="match status" value="1"/>
</dbReference>
<organism evidence="2 3">
    <name type="scientific">Blastocystis sp. subtype 1 (strain ATCC 50177 / NandII)</name>
    <dbReference type="NCBI Taxonomy" id="478820"/>
    <lineage>
        <taxon>Eukaryota</taxon>
        <taxon>Sar</taxon>
        <taxon>Stramenopiles</taxon>
        <taxon>Bigyra</taxon>
        <taxon>Opalozoa</taxon>
        <taxon>Opalinata</taxon>
        <taxon>Blastocystidae</taxon>
        <taxon>Blastocystis</taxon>
    </lineage>
</organism>
<dbReference type="InterPro" id="IPR037516">
    <property type="entry name" value="Tripartite_DENN"/>
</dbReference>
<dbReference type="InterPro" id="IPR005112">
    <property type="entry name" value="dDENN_dom"/>
</dbReference>
<evidence type="ECO:0000313" key="3">
    <source>
        <dbReference type="Proteomes" id="UP000078348"/>
    </source>
</evidence>
<dbReference type="InterPro" id="IPR001194">
    <property type="entry name" value="cDENN_dom"/>
</dbReference>
<dbReference type="OrthoDB" id="6019893at2759"/>
<feature type="domain" description="UDENN" evidence="1">
    <location>
        <begin position="9"/>
        <end position="584"/>
    </location>
</feature>
<evidence type="ECO:0000313" key="2">
    <source>
        <dbReference type="EMBL" id="OAO12335.1"/>
    </source>
</evidence>
<dbReference type="Gene3D" id="3.40.50.11500">
    <property type="match status" value="1"/>
</dbReference>
<dbReference type="Proteomes" id="UP000078348">
    <property type="component" value="Unassembled WGS sequence"/>
</dbReference>